<dbReference type="SUPFAM" id="SSF53955">
    <property type="entry name" value="Lysozyme-like"/>
    <property type="match status" value="1"/>
</dbReference>
<evidence type="ECO:0000313" key="3">
    <source>
        <dbReference type="Proteomes" id="UP000233769"/>
    </source>
</evidence>
<evidence type="ECO:0008006" key="4">
    <source>
        <dbReference type="Google" id="ProtNLM"/>
    </source>
</evidence>
<dbReference type="InterPro" id="IPR023346">
    <property type="entry name" value="Lysozyme-like_dom_sf"/>
</dbReference>
<reference evidence="3" key="1">
    <citation type="submission" date="2017-10" db="EMBL/GenBank/DDBJ databases">
        <authorList>
            <person name="Regsiter A."/>
            <person name="William W."/>
        </authorList>
    </citation>
    <scope>NUCLEOTIDE SEQUENCE [LARGE SCALE GENOMIC DNA]</scope>
</reference>
<feature type="region of interest" description="Disordered" evidence="1">
    <location>
        <begin position="624"/>
        <end position="646"/>
    </location>
</feature>
<feature type="region of interest" description="Disordered" evidence="1">
    <location>
        <begin position="665"/>
        <end position="697"/>
    </location>
</feature>
<evidence type="ECO:0000313" key="2">
    <source>
        <dbReference type="EMBL" id="SOR27131.1"/>
    </source>
</evidence>
<feature type="compositionally biased region" description="Basic and acidic residues" evidence="1">
    <location>
        <begin position="467"/>
        <end position="483"/>
    </location>
</feature>
<sequence>MNGATVFQMVSGLGDAFGSGYSDARKQAQEDEAPTLISNLMNAYKGGGAAPVPASGLGAPMAAPAASGPVAAAPTFAATGGSMGDYLASTRAKESGGNDAAANPNSTALGRYQFTKGTWAGLAKQYPDLGLTPNGRTDPAQQERAMQAFTRDNAQALTAAGIPINPTNLYGAHFLGAGGATKFIPGALNSPDAPAASLVGPGVASANRTVFFNRDGSPKTAGEVYAWMGGRRGGGSASTQTQVAAAPQIAPPQRSSVAVADNEADVQAMEREMGMLPSASRHVASAEPDAANLPAAGAQPVGFVVPQGGVPAAAPSQAFGGFPGGTTTRMTPELQTALNAAWRNPNTRAMAGEIFGQLLKGGDKSWDIKEINGQSAWVNTRDGRILPIGQAKRNTATVGNNLVDTATGEVLYSAAEKPTTVSPGSALVGPGGQVIYQAPDRESAKPVTVAAGASLVSPDGKPLFTAPDRDKTVENERKGREEAQSIRREIQGLASFKNYEQALPIYGAMVEAAPRNTKAADLNLVYGLGKIMDPGSVVREGEMVMVKNTGSLPDWLVGSINSLNGGQALTPETRNAIMTEAFGRMQAYEGALGQETARYRDIVSRAGINPEDVLPRFSTVKPYEMPKKSGSAPAPKADPAAKAAPTGPVSIPMAAVRFLRSNPANRDQFDAKYGPGASARILGPARENGPDSILAGP</sequence>
<evidence type="ECO:0000256" key="1">
    <source>
        <dbReference type="SAM" id="MobiDB-lite"/>
    </source>
</evidence>
<name>A0A2N9AIH6_METEX</name>
<feature type="region of interest" description="Disordered" evidence="1">
    <location>
        <begin position="459"/>
        <end position="483"/>
    </location>
</feature>
<gene>
    <name evidence="2" type="ORF">TK0001_0529</name>
</gene>
<accession>A0A2N9AIH6</accession>
<dbReference type="Gene3D" id="1.10.530.10">
    <property type="match status" value="1"/>
</dbReference>
<proteinExistence type="predicted"/>
<dbReference type="Proteomes" id="UP000233769">
    <property type="component" value="Chromosome tk0001"/>
</dbReference>
<protein>
    <recommendedName>
        <fullName evidence="4">Transglycosylase SLT domain-containing protein</fullName>
    </recommendedName>
</protein>
<dbReference type="EMBL" id="LT962688">
    <property type="protein sequence ID" value="SOR27131.1"/>
    <property type="molecule type" value="Genomic_DNA"/>
</dbReference>
<dbReference type="AlphaFoldDB" id="A0A2N9AIH6"/>
<feature type="compositionally biased region" description="Low complexity" evidence="1">
    <location>
        <begin position="628"/>
        <end position="646"/>
    </location>
</feature>
<organism evidence="2 3">
    <name type="scientific">Methylorubrum extorquens</name>
    <name type="common">Methylobacterium dichloromethanicum</name>
    <name type="synonym">Methylobacterium extorquens</name>
    <dbReference type="NCBI Taxonomy" id="408"/>
    <lineage>
        <taxon>Bacteria</taxon>
        <taxon>Pseudomonadati</taxon>
        <taxon>Pseudomonadota</taxon>
        <taxon>Alphaproteobacteria</taxon>
        <taxon>Hyphomicrobiales</taxon>
        <taxon>Methylobacteriaceae</taxon>
        <taxon>Methylorubrum</taxon>
    </lineage>
</organism>